<sequence length="112" mass="13029">MIVLRFFQWLFFLLAFVFLGLGIWLWLAGEDITKAAGALWYSLDVSSLNLAQVVIQRHLHLPAFWDNAIVPYLLQRAAWESILWLFIGLMLMGGLLSVIGRRPKRRHTFRSE</sequence>
<comment type="caution">
    <text evidence="2">The sequence shown here is derived from an EMBL/GenBank/DDBJ whole genome shotgun (WGS) entry which is preliminary data.</text>
</comment>
<evidence type="ECO:0000313" key="3">
    <source>
        <dbReference type="Proteomes" id="UP000287447"/>
    </source>
</evidence>
<dbReference type="OrthoDB" id="7679120at2"/>
<keyword evidence="1" id="KW-0472">Membrane</keyword>
<evidence type="ECO:0000256" key="1">
    <source>
        <dbReference type="SAM" id="Phobius"/>
    </source>
</evidence>
<gene>
    <name evidence="2" type="ORF">EOI86_11585</name>
</gene>
<evidence type="ECO:0000313" key="2">
    <source>
        <dbReference type="EMBL" id="RVU35893.1"/>
    </source>
</evidence>
<keyword evidence="3" id="KW-1185">Reference proteome</keyword>
<keyword evidence="1" id="KW-1133">Transmembrane helix</keyword>
<name>A0A3S3UN54_9PROT</name>
<keyword evidence="1" id="KW-0812">Transmembrane</keyword>
<feature type="transmembrane region" description="Helical" evidence="1">
    <location>
        <begin position="81"/>
        <end position="100"/>
    </location>
</feature>
<dbReference type="RefSeq" id="WP_127765370.1">
    <property type="nucleotide sequence ID" value="NZ_SADE01000002.1"/>
</dbReference>
<dbReference type="AlphaFoldDB" id="A0A3S3UN54"/>
<protein>
    <submittedName>
        <fullName evidence="2">Uncharacterized protein</fullName>
    </submittedName>
</protein>
<feature type="transmembrane region" description="Helical" evidence="1">
    <location>
        <begin position="6"/>
        <end position="26"/>
    </location>
</feature>
<dbReference type="EMBL" id="SADE01000002">
    <property type="protein sequence ID" value="RVU35893.1"/>
    <property type="molecule type" value="Genomic_DNA"/>
</dbReference>
<reference evidence="3" key="1">
    <citation type="submission" date="2019-01" db="EMBL/GenBank/DDBJ databases">
        <title>Gri0909 isolated from a small marine red alga.</title>
        <authorList>
            <person name="Kim J."/>
            <person name="Jeong S.E."/>
            <person name="Jeon C.O."/>
        </authorList>
    </citation>
    <scope>NUCLEOTIDE SEQUENCE [LARGE SCALE GENOMIC DNA]</scope>
    <source>
        <strain evidence="3">Gri0909</strain>
    </source>
</reference>
<dbReference type="Proteomes" id="UP000287447">
    <property type="component" value="Unassembled WGS sequence"/>
</dbReference>
<organism evidence="2 3">
    <name type="scientific">Hwanghaeella grinnelliae</name>
    <dbReference type="NCBI Taxonomy" id="2500179"/>
    <lineage>
        <taxon>Bacteria</taxon>
        <taxon>Pseudomonadati</taxon>
        <taxon>Pseudomonadota</taxon>
        <taxon>Alphaproteobacteria</taxon>
        <taxon>Rhodospirillales</taxon>
        <taxon>Rhodospirillaceae</taxon>
        <taxon>Hwanghaeella</taxon>
    </lineage>
</organism>
<accession>A0A3S3UN54</accession>
<proteinExistence type="predicted"/>